<dbReference type="Proteomes" id="UP000250266">
    <property type="component" value="Unassembled WGS sequence"/>
</dbReference>
<name>A0A8E2DYR5_9PEZI</name>
<evidence type="ECO:0000313" key="3">
    <source>
        <dbReference type="Proteomes" id="UP000250266"/>
    </source>
</evidence>
<reference evidence="2 3" key="1">
    <citation type="journal article" date="2016" name="Nat. Commun.">
        <title>Ectomycorrhizal ecology is imprinted in the genome of the dominant symbiotic fungus Cenococcum geophilum.</title>
        <authorList>
            <consortium name="DOE Joint Genome Institute"/>
            <person name="Peter M."/>
            <person name="Kohler A."/>
            <person name="Ohm R.A."/>
            <person name="Kuo A."/>
            <person name="Krutzmann J."/>
            <person name="Morin E."/>
            <person name="Arend M."/>
            <person name="Barry K.W."/>
            <person name="Binder M."/>
            <person name="Choi C."/>
            <person name="Clum A."/>
            <person name="Copeland A."/>
            <person name="Grisel N."/>
            <person name="Haridas S."/>
            <person name="Kipfer T."/>
            <person name="LaButti K."/>
            <person name="Lindquist E."/>
            <person name="Lipzen A."/>
            <person name="Maire R."/>
            <person name="Meier B."/>
            <person name="Mihaltcheva S."/>
            <person name="Molinier V."/>
            <person name="Murat C."/>
            <person name="Poggeler S."/>
            <person name="Quandt C.A."/>
            <person name="Sperisen C."/>
            <person name="Tritt A."/>
            <person name="Tisserant E."/>
            <person name="Crous P.W."/>
            <person name="Henrissat B."/>
            <person name="Nehls U."/>
            <person name="Egli S."/>
            <person name="Spatafora J.W."/>
            <person name="Grigoriev I.V."/>
            <person name="Martin F.M."/>
        </authorList>
    </citation>
    <scope>NUCLEOTIDE SEQUENCE [LARGE SCALE GENOMIC DNA]</scope>
    <source>
        <strain evidence="2 3">CBS 459.81</strain>
    </source>
</reference>
<keyword evidence="3" id="KW-1185">Reference proteome</keyword>
<sequence>MVSMSDPLLGLDGVREVVSSYFHMAPIVAEATVFGQRPNRPRCSCFLPEETPSRSVPSPKEYTSVPPRPTAKQKCPERKMGAPEDSPSNICVTIPEYGTALTLNQLAMTATDRQEAKTMLNFVGSTLVLAQAWVGRNLCTLSPSRALARRKCRRSVSFRVDMLPHVHVKDFAAGEISNLLAFEIGRSTSSAVSLLVKGLIDRVDQSAEGDADEEACAVS</sequence>
<proteinExistence type="predicted"/>
<dbReference type="EMBL" id="KV745557">
    <property type="protein sequence ID" value="OCK74109.1"/>
    <property type="molecule type" value="Genomic_DNA"/>
</dbReference>
<evidence type="ECO:0000256" key="1">
    <source>
        <dbReference type="SAM" id="MobiDB-lite"/>
    </source>
</evidence>
<feature type="region of interest" description="Disordered" evidence="1">
    <location>
        <begin position="48"/>
        <end position="86"/>
    </location>
</feature>
<organism evidence="2 3">
    <name type="scientific">Lepidopterella palustris CBS 459.81</name>
    <dbReference type="NCBI Taxonomy" id="1314670"/>
    <lineage>
        <taxon>Eukaryota</taxon>
        <taxon>Fungi</taxon>
        <taxon>Dikarya</taxon>
        <taxon>Ascomycota</taxon>
        <taxon>Pezizomycotina</taxon>
        <taxon>Dothideomycetes</taxon>
        <taxon>Pleosporomycetidae</taxon>
        <taxon>Mytilinidiales</taxon>
        <taxon>Argynnaceae</taxon>
        <taxon>Lepidopterella</taxon>
    </lineage>
</organism>
<protein>
    <submittedName>
        <fullName evidence="2">Uncharacterized protein</fullName>
    </submittedName>
</protein>
<accession>A0A8E2DYR5</accession>
<evidence type="ECO:0000313" key="2">
    <source>
        <dbReference type="EMBL" id="OCK74109.1"/>
    </source>
</evidence>
<gene>
    <name evidence="2" type="ORF">K432DRAFT_398354</name>
</gene>
<dbReference type="AlphaFoldDB" id="A0A8E2DYR5"/>